<dbReference type="SMART" id="SM00387">
    <property type="entry name" value="HATPase_c"/>
    <property type="match status" value="1"/>
</dbReference>
<dbReference type="PANTHER" id="PTHR43047">
    <property type="entry name" value="TWO-COMPONENT HISTIDINE PROTEIN KINASE"/>
    <property type="match status" value="1"/>
</dbReference>
<dbReference type="PRINTS" id="PR00344">
    <property type="entry name" value="BCTRLSENSOR"/>
</dbReference>
<dbReference type="GO" id="GO:0000155">
    <property type="term" value="F:phosphorelay sensor kinase activity"/>
    <property type="evidence" value="ECO:0007669"/>
    <property type="project" value="InterPro"/>
</dbReference>
<dbReference type="Proteomes" id="UP000322783">
    <property type="component" value="Unassembled WGS sequence"/>
</dbReference>
<evidence type="ECO:0000256" key="6">
    <source>
        <dbReference type="ARBA" id="ARBA00023012"/>
    </source>
</evidence>
<dbReference type="PROSITE" id="PS50109">
    <property type="entry name" value="HIS_KIN"/>
    <property type="match status" value="1"/>
</dbReference>
<feature type="modified residue" description="4-aspartylphosphate" evidence="7">
    <location>
        <position position="735"/>
    </location>
</feature>
<dbReference type="SUPFAM" id="SSF55874">
    <property type="entry name" value="ATPase domain of HSP90 chaperone/DNA topoisomerase II/histidine kinase"/>
    <property type="match status" value="1"/>
</dbReference>
<sequence length="805" mass="92461">MWKEGVMKKEGKELRAILSALSDLYISLQVIDLTTLASETVKTDFPLQEMGAGAAFQEQFYEIIRQVVAPDYLQQMLDFVTLGTLASRLQDKRQIAVVFRNKQFQWRRACFIRIDEEEPLLRVLYAVEDIENEKAREHITAEIASVLSESYSSIVYVNVADARVYPLWISHVSEKFARFLRQRPVAYDVFRTYIDTMVYAEDQAGMRRFLSRKYIFDRLDREGQIVYSYRTLRDDTLVYYQLRIAAFDERRKLIFAFENIDQDLRRQQKLMSELEQRSVLLRGLSKEYSSVWLVDARTETVSMVMNNSNSETTNAFIKALKGKDYYKITNEYIDRVIVPEQREEMRRNWHLGNLRDKVCKDKIYTLNYTRLTYEGKRQHYQCCYIKDADADSYEYFICGFRNIESTIQQEQEKQRELDAARKAAEAANEAKSRFLFNMSHDIRTPLNAIIGFTEMADRAPEDLAKQAKCRAKILSASNQLLSILNDVLEMARIENNRIVIDEQLVDMQEYLRLSTTIFDVQIAEKQLTFEKHNDFQHRYLYVDKTHVSEIFINIIGNAIKYTPPGGRIVACLRELPGRKSGECIIEVVTRDTGVGMTREFLQHAFDQFARERTSSTNGVQGTGLGLAIVKRLVGLLGGTISIASTLGEGTTVTVRLPHRIGTAAEIEQQSMKRSDDAQLAGRHILLAEDNELNAEIVIALLTEVGCKVDWAQDGRICAEKLQAALPGSYDLILMDIQMPHMDGYETTRYIRRLPDKRQAGIPILAMTANAFKEDVDNALAAGMNGHLAKPIDIPKLMQTLKVLLH</sequence>
<dbReference type="SUPFAM" id="SSF47384">
    <property type="entry name" value="Homodimeric domain of signal transducing histidine kinase"/>
    <property type="match status" value="1"/>
</dbReference>
<dbReference type="InterPro" id="IPR036890">
    <property type="entry name" value="HATPase_C_sf"/>
</dbReference>
<dbReference type="CDD" id="cd17546">
    <property type="entry name" value="REC_hyHK_CKI1_RcsC-like"/>
    <property type="match status" value="1"/>
</dbReference>
<evidence type="ECO:0000256" key="8">
    <source>
        <dbReference type="SAM" id="Coils"/>
    </source>
</evidence>
<comment type="caution">
    <text evidence="11">The sequence shown here is derived from an EMBL/GenBank/DDBJ whole genome shotgun (WGS) entry which is preliminary data.</text>
</comment>
<evidence type="ECO:0000313" key="12">
    <source>
        <dbReference type="Proteomes" id="UP000322783"/>
    </source>
</evidence>
<evidence type="ECO:0000256" key="5">
    <source>
        <dbReference type="ARBA" id="ARBA00022777"/>
    </source>
</evidence>
<dbReference type="SMART" id="SM00448">
    <property type="entry name" value="REC"/>
    <property type="match status" value="1"/>
</dbReference>
<evidence type="ECO:0000259" key="10">
    <source>
        <dbReference type="PROSITE" id="PS50110"/>
    </source>
</evidence>
<organism evidence="11 12">
    <name type="scientific">Selenomonas caprae</name>
    <dbReference type="NCBI Taxonomy" id="2606905"/>
    <lineage>
        <taxon>Bacteria</taxon>
        <taxon>Bacillati</taxon>
        <taxon>Bacillota</taxon>
        <taxon>Negativicutes</taxon>
        <taxon>Selenomonadales</taxon>
        <taxon>Selenomonadaceae</taxon>
        <taxon>Selenomonas</taxon>
    </lineage>
</organism>
<dbReference type="InterPro" id="IPR003661">
    <property type="entry name" value="HisK_dim/P_dom"/>
</dbReference>
<dbReference type="PROSITE" id="PS50110">
    <property type="entry name" value="RESPONSE_REGULATORY"/>
    <property type="match status" value="1"/>
</dbReference>
<dbReference type="Pfam" id="PF00072">
    <property type="entry name" value="Response_reg"/>
    <property type="match status" value="1"/>
</dbReference>
<dbReference type="InterPro" id="IPR005467">
    <property type="entry name" value="His_kinase_dom"/>
</dbReference>
<dbReference type="SUPFAM" id="SSF52172">
    <property type="entry name" value="CheY-like"/>
    <property type="match status" value="1"/>
</dbReference>
<keyword evidence="4" id="KW-0808">Transferase</keyword>
<proteinExistence type="predicted"/>
<dbReference type="Gene3D" id="3.30.565.10">
    <property type="entry name" value="Histidine kinase-like ATPase, C-terminal domain"/>
    <property type="match status" value="1"/>
</dbReference>
<dbReference type="Pfam" id="PF02518">
    <property type="entry name" value="HATPase_c"/>
    <property type="match status" value="1"/>
</dbReference>
<evidence type="ECO:0000256" key="2">
    <source>
        <dbReference type="ARBA" id="ARBA00012438"/>
    </source>
</evidence>
<evidence type="ECO:0000256" key="1">
    <source>
        <dbReference type="ARBA" id="ARBA00000085"/>
    </source>
</evidence>
<keyword evidence="8" id="KW-0175">Coiled coil</keyword>
<dbReference type="EMBL" id="VTOZ01000007">
    <property type="protein sequence ID" value="TYZ29571.1"/>
    <property type="molecule type" value="Genomic_DNA"/>
</dbReference>
<keyword evidence="6" id="KW-0902">Two-component regulatory system</keyword>
<keyword evidence="5" id="KW-0418">Kinase</keyword>
<comment type="catalytic activity">
    <reaction evidence="1">
        <text>ATP + protein L-histidine = ADP + protein N-phospho-L-histidine.</text>
        <dbReference type="EC" id="2.7.13.3"/>
    </reaction>
</comment>
<dbReference type="AlphaFoldDB" id="A0A5D6WLX1"/>
<dbReference type="Pfam" id="PF00512">
    <property type="entry name" value="HisKA"/>
    <property type="match status" value="1"/>
</dbReference>
<dbReference type="PANTHER" id="PTHR43047:SF64">
    <property type="entry name" value="HISTIDINE KINASE CONTAINING CHEY-HOMOLOGOUS RECEIVER DOMAIN AND PAS DOMAIN-RELATED"/>
    <property type="match status" value="1"/>
</dbReference>
<protein>
    <recommendedName>
        <fullName evidence="2">histidine kinase</fullName>
        <ecNumber evidence="2">2.7.13.3</ecNumber>
    </recommendedName>
</protein>
<evidence type="ECO:0000256" key="4">
    <source>
        <dbReference type="ARBA" id="ARBA00022679"/>
    </source>
</evidence>
<dbReference type="Gene3D" id="3.40.50.2300">
    <property type="match status" value="1"/>
</dbReference>
<feature type="domain" description="Histidine kinase" evidence="9">
    <location>
        <begin position="437"/>
        <end position="660"/>
    </location>
</feature>
<keyword evidence="3 7" id="KW-0597">Phosphoprotein</keyword>
<evidence type="ECO:0000256" key="3">
    <source>
        <dbReference type="ARBA" id="ARBA00022553"/>
    </source>
</evidence>
<dbReference type="InterPro" id="IPR004358">
    <property type="entry name" value="Sig_transdc_His_kin-like_C"/>
</dbReference>
<dbReference type="Gene3D" id="1.10.287.130">
    <property type="match status" value="1"/>
</dbReference>
<evidence type="ECO:0000313" key="11">
    <source>
        <dbReference type="EMBL" id="TYZ29571.1"/>
    </source>
</evidence>
<dbReference type="InterPro" id="IPR011006">
    <property type="entry name" value="CheY-like_superfamily"/>
</dbReference>
<evidence type="ECO:0000256" key="7">
    <source>
        <dbReference type="PROSITE-ProRule" id="PRU00169"/>
    </source>
</evidence>
<dbReference type="InterPro" id="IPR001789">
    <property type="entry name" value="Sig_transdc_resp-reg_receiver"/>
</dbReference>
<dbReference type="InterPro" id="IPR036097">
    <property type="entry name" value="HisK_dim/P_sf"/>
</dbReference>
<dbReference type="CDD" id="cd00082">
    <property type="entry name" value="HisKA"/>
    <property type="match status" value="1"/>
</dbReference>
<gene>
    <name evidence="11" type="ORF">FZ041_04640</name>
</gene>
<keyword evidence="12" id="KW-1185">Reference proteome</keyword>
<accession>A0A5D6WLX1</accession>
<feature type="coiled-coil region" evidence="8">
    <location>
        <begin position="403"/>
        <end position="430"/>
    </location>
</feature>
<dbReference type="SMART" id="SM00388">
    <property type="entry name" value="HisKA"/>
    <property type="match status" value="1"/>
</dbReference>
<reference evidence="11 12" key="1">
    <citation type="submission" date="2019-08" db="EMBL/GenBank/DDBJ databases">
        <title>Selenomonas sp. mPRGC5 and Selenomonas sp. mPRGC8 isolated from ruminal fluid of dairy goat (Capra hircus).</title>
        <authorList>
            <person name="Poothong S."/>
            <person name="Nuengjamnong C."/>
            <person name="Tanasupawat S."/>
        </authorList>
    </citation>
    <scope>NUCLEOTIDE SEQUENCE [LARGE SCALE GENOMIC DNA]</scope>
    <source>
        <strain evidence="12">mPRGC8</strain>
    </source>
</reference>
<feature type="domain" description="Response regulatory" evidence="10">
    <location>
        <begin position="683"/>
        <end position="804"/>
    </location>
</feature>
<name>A0A5D6WLX1_9FIRM</name>
<dbReference type="EC" id="2.7.13.3" evidence="2"/>
<evidence type="ECO:0000259" key="9">
    <source>
        <dbReference type="PROSITE" id="PS50109"/>
    </source>
</evidence>
<dbReference type="InterPro" id="IPR003594">
    <property type="entry name" value="HATPase_dom"/>
</dbReference>